<keyword evidence="1" id="KW-0812">Transmembrane</keyword>
<evidence type="ECO:0000256" key="1">
    <source>
        <dbReference type="SAM" id="Phobius"/>
    </source>
</evidence>
<organism evidence="3 4">
    <name type="scientific">candidate division WWE3 bacterium RIFCSPHIGHO2_01_FULL_43_9</name>
    <dbReference type="NCBI Taxonomy" id="1802618"/>
    <lineage>
        <taxon>Bacteria</taxon>
        <taxon>Katanobacteria</taxon>
    </lineage>
</organism>
<keyword evidence="1" id="KW-0472">Membrane</keyword>
<dbReference type="SUPFAM" id="SSF53448">
    <property type="entry name" value="Nucleotide-diphospho-sugar transferases"/>
    <property type="match status" value="1"/>
</dbReference>
<dbReference type="Gene3D" id="3.90.550.10">
    <property type="entry name" value="Spore Coat Polysaccharide Biosynthesis Protein SpsA, Chain A"/>
    <property type="match status" value="1"/>
</dbReference>
<dbReference type="Pfam" id="PF00535">
    <property type="entry name" value="Glycos_transf_2"/>
    <property type="match status" value="1"/>
</dbReference>
<dbReference type="PANTHER" id="PTHR43630">
    <property type="entry name" value="POLY-BETA-1,6-N-ACETYL-D-GLUCOSAMINE SYNTHASE"/>
    <property type="match status" value="1"/>
</dbReference>
<evidence type="ECO:0000313" key="4">
    <source>
        <dbReference type="Proteomes" id="UP000176853"/>
    </source>
</evidence>
<feature type="transmembrane region" description="Helical" evidence="1">
    <location>
        <begin position="248"/>
        <end position="267"/>
    </location>
</feature>
<dbReference type="EMBL" id="MEVB01000003">
    <property type="protein sequence ID" value="OGC53704.1"/>
    <property type="molecule type" value="Genomic_DNA"/>
</dbReference>
<keyword evidence="1" id="KW-1133">Transmembrane helix</keyword>
<proteinExistence type="predicted"/>
<sequence>MVSVVIVTLNEEKHIGNCLKSIIAQTYPQDRLEIIVVDNASTDRTVLIAKKYTRKVYNKGPQRSAQRNYGHSKATGKFFLYLDADMSLSPKVIKSCVQHMTSNPSLAGLYIPEIVAGNSYWSRVRRFERSFYDSTVIDCVRFLRTSVFQAVGGFDVTMTGPEDWDFDKKVRFLGPVRLITEPLYHNESEFNLKKYLAKKSFYAKSFSKYINKWGKEDPDVKKQFNPFYRLVGVFVENRKWLKVIASPHLYVGVLFLRILVGLSYILTKVTNRRH</sequence>
<evidence type="ECO:0000313" key="3">
    <source>
        <dbReference type="EMBL" id="OGC53704.1"/>
    </source>
</evidence>
<name>A0A1F4V976_UNCKA</name>
<reference evidence="3 4" key="1">
    <citation type="journal article" date="2016" name="Nat. Commun.">
        <title>Thousands of microbial genomes shed light on interconnected biogeochemical processes in an aquifer system.</title>
        <authorList>
            <person name="Anantharaman K."/>
            <person name="Brown C.T."/>
            <person name="Hug L.A."/>
            <person name="Sharon I."/>
            <person name="Castelle C.J."/>
            <person name="Probst A.J."/>
            <person name="Thomas B.C."/>
            <person name="Singh A."/>
            <person name="Wilkins M.J."/>
            <person name="Karaoz U."/>
            <person name="Brodie E.L."/>
            <person name="Williams K.H."/>
            <person name="Hubbard S.S."/>
            <person name="Banfield J.F."/>
        </authorList>
    </citation>
    <scope>NUCLEOTIDE SEQUENCE [LARGE SCALE GENOMIC DNA]</scope>
</reference>
<dbReference type="Proteomes" id="UP000176853">
    <property type="component" value="Unassembled WGS sequence"/>
</dbReference>
<dbReference type="InterPro" id="IPR029044">
    <property type="entry name" value="Nucleotide-diphossugar_trans"/>
</dbReference>
<gene>
    <name evidence="3" type="ORF">A2709_03405</name>
</gene>
<dbReference type="AlphaFoldDB" id="A0A1F4V976"/>
<accession>A0A1F4V976</accession>
<evidence type="ECO:0000259" key="2">
    <source>
        <dbReference type="Pfam" id="PF00535"/>
    </source>
</evidence>
<dbReference type="InterPro" id="IPR001173">
    <property type="entry name" value="Glyco_trans_2-like"/>
</dbReference>
<feature type="domain" description="Glycosyltransferase 2-like" evidence="2">
    <location>
        <begin position="3"/>
        <end position="132"/>
    </location>
</feature>
<comment type="caution">
    <text evidence="3">The sequence shown here is derived from an EMBL/GenBank/DDBJ whole genome shotgun (WGS) entry which is preliminary data.</text>
</comment>
<dbReference type="PANTHER" id="PTHR43630:SF2">
    <property type="entry name" value="GLYCOSYLTRANSFERASE"/>
    <property type="match status" value="1"/>
</dbReference>
<protein>
    <recommendedName>
        <fullName evidence="2">Glycosyltransferase 2-like domain-containing protein</fullName>
    </recommendedName>
</protein>